<keyword evidence="6" id="KW-1015">Disulfide bond</keyword>
<evidence type="ECO:0000256" key="5">
    <source>
        <dbReference type="ARBA" id="ARBA00022801"/>
    </source>
</evidence>
<organism evidence="8">
    <name type="scientific">Fagus sylvatica</name>
    <name type="common">Beechnut</name>
    <dbReference type="NCBI Taxonomy" id="28930"/>
    <lineage>
        <taxon>Eukaryota</taxon>
        <taxon>Viridiplantae</taxon>
        <taxon>Streptophyta</taxon>
        <taxon>Embryophyta</taxon>
        <taxon>Tracheophyta</taxon>
        <taxon>Spermatophyta</taxon>
        <taxon>Magnoliopsida</taxon>
        <taxon>eudicotyledons</taxon>
        <taxon>Gunneridae</taxon>
        <taxon>Pentapetalae</taxon>
        <taxon>rosids</taxon>
        <taxon>fabids</taxon>
        <taxon>Fagales</taxon>
        <taxon>Fagaceae</taxon>
        <taxon>Fagus</taxon>
    </lineage>
</organism>
<keyword evidence="2" id="KW-0121">Carboxypeptidase</keyword>
<dbReference type="InterPro" id="IPR029058">
    <property type="entry name" value="AB_hydrolase_fold"/>
</dbReference>
<evidence type="ECO:0000256" key="6">
    <source>
        <dbReference type="ARBA" id="ARBA00023157"/>
    </source>
</evidence>
<evidence type="ECO:0000256" key="4">
    <source>
        <dbReference type="ARBA" id="ARBA00022729"/>
    </source>
</evidence>
<protein>
    <recommendedName>
        <fullName evidence="9">Carboxypeptidase</fullName>
    </recommendedName>
</protein>
<keyword evidence="3" id="KW-0645">Protease</keyword>
<gene>
    <name evidence="8" type="ORF">FSB_LOCUS43005</name>
</gene>
<keyword evidence="5" id="KW-0378">Hydrolase</keyword>
<sequence>MHLIDFLFKIQIGNAVINDETDERGMYDYLATHAIISDQDAYQITKYCDFSSNASTQSTECNTASEAISKDIDNIDIYNIYAPSCTSSKLTARPKKVSVSCSIFLVTVEECEWDWQLIHVAITMCMLILNRPDVQSALHANVTKLTHDWEACSDIIQKWGDSPSTMIPLLNEFMANGLRVWIFSGDIDGRVPVTSTKYSLNKMKLPVKTEWHPWFLGGEVGGYTEVYKGDLTFATVREAGHQVPSYQPVRALSLIKHFP</sequence>
<dbReference type="PANTHER" id="PTHR11802">
    <property type="entry name" value="SERINE PROTEASE FAMILY S10 SERINE CARBOXYPEPTIDASE"/>
    <property type="match status" value="1"/>
</dbReference>
<name>A0A2N9HTT7_FAGSY</name>
<accession>A0A2N9HTT7</accession>
<dbReference type="Gene3D" id="3.40.50.1820">
    <property type="entry name" value="alpha/beta hydrolase"/>
    <property type="match status" value="1"/>
</dbReference>
<evidence type="ECO:0000256" key="7">
    <source>
        <dbReference type="ARBA" id="ARBA00023180"/>
    </source>
</evidence>
<evidence type="ECO:0000313" key="8">
    <source>
        <dbReference type="EMBL" id="SPD15123.1"/>
    </source>
</evidence>
<dbReference type="GO" id="GO:0006508">
    <property type="term" value="P:proteolysis"/>
    <property type="evidence" value="ECO:0007669"/>
    <property type="project" value="UniProtKB-KW"/>
</dbReference>
<reference evidence="8" key="1">
    <citation type="submission" date="2018-02" db="EMBL/GenBank/DDBJ databases">
        <authorList>
            <person name="Cohen D.B."/>
            <person name="Kent A.D."/>
        </authorList>
    </citation>
    <scope>NUCLEOTIDE SEQUENCE</scope>
</reference>
<dbReference type="EMBL" id="OIVN01004043">
    <property type="protein sequence ID" value="SPD15123.1"/>
    <property type="molecule type" value="Genomic_DNA"/>
</dbReference>
<evidence type="ECO:0000256" key="1">
    <source>
        <dbReference type="ARBA" id="ARBA00009431"/>
    </source>
</evidence>
<dbReference type="GO" id="GO:0004185">
    <property type="term" value="F:serine-type carboxypeptidase activity"/>
    <property type="evidence" value="ECO:0007669"/>
    <property type="project" value="InterPro"/>
</dbReference>
<keyword evidence="7" id="KW-0325">Glycoprotein</keyword>
<dbReference type="Gene3D" id="6.10.250.940">
    <property type="match status" value="1"/>
</dbReference>
<dbReference type="GO" id="GO:0005773">
    <property type="term" value="C:vacuole"/>
    <property type="evidence" value="ECO:0007669"/>
    <property type="project" value="TreeGrafter"/>
</dbReference>
<dbReference type="AlphaFoldDB" id="A0A2N9HTT7"/>
<dbReference type="FunFam" id="3.40.50.11320:FF:000001">
    <property type="entry name" value="Carboxypeptidase"/>
    <property type="match status" value="1"/>
</dbReference>
<dbReference type="PANTHER" id="PTHR11802:SF132">
    <property type="entry name" value="SERINE CARBOXYPEPTIDASE-LIKE 36-RELATED"/>
    <property type="match status" value="1"/>
</dbReference>
<dbReference type="Gene3D" id="3.40.50.11320">
    <property type="match status" value="1"/>
</dbReference>
<dbReference type="InterPro" id="IPR001563">
    <property type="entry name" value="Peptidase_S10"/>
</dbReference>
<keyword evidence="4" id="KW-0732">Signal</keyword>
<dbReference type="SUPFAM" id="SSF53474">
    <property type="entry name" value="alpha/beta-Hydrolases"/>
    <property type="match status" value="1"/>
</dbReference>
<comment type="similarity">
    <text evidence="1">Belongs to the peptidase S10 family.</text>
</comment>
<evidence type="ECO:0000256" key="3">
    <source>
        <dbReference type="ARBA" id="ARBA00022670"/>
    </source>
</evidence>
<proteinExistence type="inferred from homology"/>
<dbReference type="Pfam" id="PF00450">
    <property type="entry name" value="Peptidase_S10"/>
    <property type="match status" value="1"/>
</dbReference>
<evidence type="ECO:0000256" key="2">
    <source>
        <dbReference type="ARBA" id="ARBA00022645"/>
    </source>
</evidence>
<evidence type="ECO:0008006" key="9">
    <source>
        <dbReference type="Google" id="ProtNLM"/>
    </source>
</evidence>